<gene>
    <name evidence="2" type="ORF">H2LOC_014525</name>
</gene>
<dbReference type="SMART" id="SM00450">
    <property type="entry name" value="RHOD"/>
    <property type="match status" value="1"/>
</dbReference>
<dbReference type="InterPro" id="IPR001763">
    <property type="entry name" value="Rhodanese-like_dom"/>
</dbReference>
<organism evidence="2 3">
    <name type="scientific">Methylocystis heyeri</name>
    <dbReference type="NCBI Taxonomy" id="391905"/>
    <lineage>
        <taxon>Bacteria</taxon>
        <taxon>Pseudomonadati</taxon>
        <taxon>Pseudomonadota</taxon>
        <taxon>Alphaproteobacteria</taxon>
        <taxon>Hyphomicrobiales</taxon>
        <taxon>Methylocystaceae</taxon>
        <taxon>Methylocystis</taxon>
    </lineage>
</organism>
<evidence type="ECO:0000313" key="3">
    <source>
        <dbReference type="Proteomes" id="UP000309061"/>
    </source>
</evidence>
<dbReference type="RefSeq" id="WP_136497703.1">
    <property type="nucleotide sequence ID" value="NZ_CP046052.1"/>
</dbReference>
<reference evidence="2 3" key="1">
    <citation type="submission" date="2019-11" db="EMBL/GenBank/DDBJ databases">
        <title>The genome sequence of Methylocystis heyeri.</title>
        <authorList>
            <person name="Oshkin I.Y."/>
            <person name="Miroshnikov K."/>
            <person name="Dedysh S.N."/>
        </authorList>
    </citation>
    <scope>NUCLEOTIDE SEQUENCE [LARGE SCALE GENOMIC DNA]</scope>
    <source>
        <strain evidence="2 3">H2</strain>
    </source>
</reference>
<dbReference type="Pfam" id="PF00581">
    <property type="entry name" value="Rhodanese"/>
    <property type="match status" value="1"/>
</dbReference>
<dbReference type="EMBL" id="CP046052">
    <property type="protein sequence ID" value="QGM46812.1"/>
    <property type="molecule type" value="Genomic_DNA"/>
</dbReference>
<dbReference type="AlphaFoldDB" id="A0A6B8KGR0"/>
<dbReference type="PANTHER" id="PTHR44086:SF10">
    <property type="entry name" value="THIOSULFATE SULFURTRANSFERASE_RHODANESE-LIKE DOMAIN-CONTAINING PROTEIN 3"/>
    <property type="match status" value="1"/>
</dbReference>
<dbReference type="Gene3D" id="3.40.250.10">
    <property type="entry name" value="Rhodanese-like domain"/>
    <property type="match status" value="1"/>
</dbReference>
<dbReference type="PROSITE" id="PS50206">
    <property type="entry name" value="RHODANESE_3"/>
    <property type="match status" value="1"/>
</dbReference>
<dbReference type="CDD" id="cd00158">
    <property type="entry name" value="RHOD"/>
    <property type="match status" value="1"/>
</dbReference>
<dbReference type="SUPFAM" id="SSF52821">
    <property type="entry name" value="Rhodanese/Cell cycle control phosphatase"/>
    <property type="match status" value="1"/>
</dbReference>
<evidence type="ECO:0000313" key="2">
    <source>
        <dbReference type="EMBL" id="QGM46812.1"/>
    </source>
</evidence>
<proteinExistence type="predicted"/>
<dbReference type="InterPro" id="IPR036873">
    <property type="entry name" value="Rhodanese-like_dom_sf"/>
</dbReference>
<evidence type="ECO:0000259" key="1">
    <source>
        <dbReference type="PROSITE" id="PS50206"/>
    </source>
</evidence>
<dbReference type="OrthoDB" id="9807812at2"/>
<dbReference type="Proteomes" id="UP000309061">
    <property type="component" value="Chromosome"/>
</dbReference>
<dbReference type="KEGG" id="mhey:H2LOC_014525"/>
<protein>
    <submittedName>
        <fullName evidence="2">Rhodanese-like domain-containing protein</fullName>
    </submittedName>
</protein>
<keyword evidence="3" id="KW-1185">Reference proteome</keyword>
<sequence length="113" mass="11612">MSLGSILSQISGGAAPTIEHDDFARVVADKSRSIVDVREPQEYAAGHVPGAISMPLSSFSPAQLPKGKPIVLICQAGGRSAKALRQAIDAGCKDICHYAPGTGGWRARGGSVA</sequence>
<feature type="domain" description="Rhodanese" evidence="1">
    <location>
        <begin position="28"/>
        <end position="113"/>
    </location>
</feature>
<dbReference type="GO" id="GO:0004792">
    <property type="term" value="F:thiosulfate-cyanide sulfurtransferase activity"/>
    <property type="evidence" value="ECO:0007669"/>
    <property type="project" value="TreeGrafter"/>
</dbReference>
<accession>A0A6B8KGR0</accession>
<name>A0A6B8KGR0_9HYPH</name>
<dbReference type="PANTHER" id="PTHR44086">
    <property type="entry name" value="THIOSULFATE SULFURTRANSFERASE RDL2, MITOCHONDRIAL-RELATED"/>
    <property type="match status" value="1"/>
</dbReference>